<dbReference type="AlphaFoldDB" id="A0A117PM54"/>
<name>A0A117PM54_9ACTN</name>
<sequence length="459" mass="47385">MLEPAYQADVVIVGAGVAGLSAAHRLTSAGVTTAVLEAAPYAGGRMSTEKIDGFRLDRIGQLLSTSYPELRLTPGLDTMALRAFAPGVLLHSDGRRQRAGALATPSARRARGALHAVRALASAPRAASVRGVPGQSSVPRARTGAPLGTAVDQARLGAALARLAGAPVERLLARPESSAAQALAARGVPARTIDGFLRPLLAALLCDPELTTSSRCADLALRSFAGGRLCVPEGGAEALPELLARALPPGTVHTGVRVTSIATTSVTTAEHGEIRCRAVLLATDARTAAELLPGLRVPDFHPVTVVHHTTDEPPATGASLLLDADRGGPVAHTAVISQVDPSRAPAGRALVSSTVLGTPPPDIDTAVRRHLSRLYGTSTARWETLAVHHTPEAVPAMRPPHDLRRPVRLLAGLYVCGDHRDTSTVQGALHSAHRAASAILTDLGAAGSLHRAEPLRAAA</sequence>
<comment type="caution">
    <text evidence="2">The sequence shown here is derived from an EMBL/GenBank/DDBJ whole genome shotgun (WGS) entry which is preliminary data.</text>
</comment>
<protein>
    <submittedName>
        <fullName evidence="2">Oxidoreductase</fullName>
    </submittedName>
</protein>
<dbReference type="OrthoDB" id="9767561at2"/>
<evidence type="ECO:0000313" key="2">
    <source>
        <dbReference type="EMBL" id="KUM82196.1"/>
    </source>
</evidence>
<accession>A0A117PM54</accession>
<evidence type="ECO:0000313" key="3">
    <source>
        <dbReference type="Proteomes" id="UP000054024"/>
    </source>
</evidence>
<dbReference type="Proteomes" id="UP000054024">
    <property type="component" value="Unassembled WGS sequence"/>
</dbReference>
<dbReference type="InterPro" id="IPR036188">
    <property type="entry name" value="FAD/NAD-bd_sf"/>
</dbReference>
<dbReference type="STRING" id="146536.AQI70_02505"/>
<dbReference type="Gene3D" id="3.50.50.60">
    <property type="entry name" value="FAD/NAD(P)-binding domain"/>
    <property type="match status" value="1"/>
</dbReference>
<proteinExistence type="predicted"/>
<evidence type="ECO:0000259" key="1">
    <source>
        <dbReference type="Pfam" id="PF01593"/>
    </source>
</evidence>
<dbReference type="GO" id="GO:0016491">
    <property type="term" value="F:oxidoreductase activity"/>
    <property type="evidence" value="ECO:0007669"/>
    <property type="project" value="InterPro"/>
</dbReference>
<organism evidence="2 3">
    <name type="scientific">Streptomyces curacoi</name>
    <dbReference type="NCBI Taxonomy" id="146536"/>
    <lineage>
        <taxon>Bacteria</taxon>
        <taxon>Bacillati</taxon>
        <taxon>Actinomycetota</taxon>
        <taxon>Actinomycetes</taxon>
        <taxon>Kitasatosporales</taxon>
        <taxon>Streptomycetaceae</taxon>
        <taxon>Streptomyces</taxon>
    </lineage>
</organism>
<dbReference type="SUPFAM" id="SSF51905">
    <property type="entry name" value="FAD/NAD(P)-binding domain"/>
    <property type="match status" value="1"/>
</dbReference>
<dbReference type="Pfam" id="PF01593">
    <property type="entry name" value="Amino_oxidase"/>
    <property type="match status" value="1"/>
</dbReference>
<feature type="domain" description="Amine oxidase" evidence="1">
    <location>
        <begin position="17"/>
        <end position="440"/>
    </location>
</feature>
<dbReference type="EMBL" id="LMWJ01000001">
    <property type="protein sequence ID" value="KUM82196.1"/>
    <property type="molecule type" value="Genomic_DNA"/>
</dbReference>
<dbReference type="RefSeq" id="WP_062143411.1">
    <property type="nucleotide sequence ID" value="NZ_KQ947984.1"/>
</dbReference>
<reference evidence="2 3" key="1">
    <citation type="submission" date="2015-10" db="EMBL/GenBank/DDBJ databases">
        <title>Draft genome sequence of Streptomyces curacoi DSM 40107, type strain for the species Streptomyces curacoi.</title>
        <authorList>
            <person name="Ruckert C."/>
            <person name="Winkler A."/>
            <person name="Kalinowski J."/>
            <person name="Kampfer P."/>
            <person name="Glaeser S."/>
        </authorList>
    </citation>
    <scope>NUCLEOTIDE SEQUENCE [LARGE SCALE GENOMIC DNA]</scope>
    <source>
        <strain evidence="2 3">DSM 40107</strain>
    </source>
</reference>
<gene>
    <name evidence="2" type="ORF">AQI70_02505</name>
</gene>
<dbReference type="InterPro" id="IPR002937">
    <property type="entry name" value="Amino_oxidase"/>
</dbReference>
<dbReference type="PANTHER" id="PTHR42841">
    <property type="entry name" value="AMINE OXIDASE"/>
    <property type="match status" value="1"/>
</dbReference>
<keyword evidence="3" id="KW-1185">Reference proteome</keyword>